<evidence type="ECO:0000256" key="4">
    <source>
        <dbReference type="ARBA" id="ARBA00022968"/>
    </source>
</evidence>
<dbReference type="GO" id="GO:0005890">
    <property type="term" value="C:sodium:potassium-exchanging ATPase complex"/>
    <property type="evidence" value="ECO:0007669"/>
    <property type="project" value="InterPro"/>
</dbReference>
<comment type="similarity">
    <text evidence="2">Belongs to the X(+)/potassium ATPases subunit beta family.</text>
</comment>
<evidence type="ECO:0000313" key="8">
    <source>
        <dbReference type="EnsemblMetazoa" id="XP_038051256.1"/>
    </source>
</evidence>
<keyword evidence="4" id="KW-0735">Signal-anchor</keyword>
<keyword evidence="5 7" id="KW-1133">Transmembrane helix</keyword>
<reference evidence="8" key="1">
    <citation type="submission" date="2022-11" db="UniProtKB">
        <authorList>
            <consortium name="EnsemblMetazoa"/>
        </authorList>
    </citation>
    <scope>IDENTIFICATION</scope>
</reference>
<evidence type="ECO:0000313" key="9">
    <source>
        <dbReference type="Proteomes" id="UP000887568"/>
    </source>
</evidence>
<dbReference type="Proteomes" id="UP000887568">
    <property type="component" value="Unplaced"/>
</dbReference>
<evidence type="ECO:0000256" key="3">
    <source>
        <dbReference type="ARBA" id="ARBA00022692"/>
    </source>
</evidence>
<evidence type="ECO:0000256" key="7">
    <source>
        <dbReference type="SAM" id="Phobius"/>
    </source>
</evidence>
<organism evidence="8 9">
    <name type="scientific">Patiria miniata</name>
    <name type="common">Bat star</name>
    <name type="synonym">Asterina miniata</name>
    <dbReference type="NCBI Taxonomy" id="46514"/>
    <lineage>
        <taxon>Eukaryota</taxon>
        <taxon>Metazoa</taxon>
        <taxon>Echinodermata</taxon>
        <taxon>Eleutherozoa</taxon>
        <taxon>Asterozoa</taxon>
        <taxon>Asteroidea</taxon>
        <taxon>Valvatacea</taxon>
        <taxon>Valvatida</taxon>
        <taxon>Asterinidae</taxon>
        <taxon>Patiria</taxon>
    </lineage>
</organism>
<evidence type="ECO:0000256" key="6">
    <source>
        <dbReference type="ARBA" id="ARBA00023136"/>
    </source>
</evidence>
<dbReference type="PANTHER" id="PTHR11523:SF28">
    <property type="entry name" value="NA_K-ATPASE BETA SUBUNIT ISOFORM 4-RELATED"/>
    <property type="match status" value="1"/>
</dbReference>
<keyword evidence="3 7" id="KW-0812">Transmembrane</keyword>
<dbReference type="PANTHER" id="PTHR11523">
    <property type="entry name" value="SODIUM/POTASSIUM-DEPENDENT ATPASE BETA SUBUNIT"/>
    <property type="match status" value="1"/>
</dbReference>
<evidence type="ECO:0000256" key="1">
    <source>
        <dbReference type="ARBA" id="ARBA00004606"/>
    </source>
</evidence>
<evidence type="ECO:0000256" key="5">
    <source>
        <dbReference type="ARBA" id="ARBA00022989"/>
    </source>
</evidence>
<dbReference type="Gene3D" id="2.60.40.1660">
    <property type="entry name" value="Na, k-atpase alpha subunit"/>
    <property type="match status" value="1"/>
</dbReference>
<protein>
    <recommendedName>
        <fullName evidence="10">Sodium/potassium-transporting ATPase subunit beta</fullName>
    </recommendedName>
</protein>
<dbReference type="Pfam" id="PF00287">
    <property type="entry name" value="Na_K-ATPase"/>
    <property type="match status" value="1"/>
</dbReference>
<dbReference type="GO" id="GO:0006883">
    <property type="term" value="P:intracellular sodium ion homeostasis"/>
    <property type="evidence" value="ECO:0007669"/>
    <property type="project" value="TreeGrafter"/>
</dbReference>
<name>A0A913ZJN4_PATMI</name>
<feature type="transmembrane region" description="Helical" evidence="7">
    <location>
        <begin position="45"/>
        <end position="67"/>
    </location>
</feature>
<keyword evidence="9" id="KW-1185">Reference proteome</keyword>
<dbReference type="EnsemblMetazoa" id="XM_038195328.1">
    <property type="protein sequence ID" value="XP_038051256.1"/>
    <property type="gene ID" value="LOC119724331"/>
</dbReference>
<keyword evidence="6 7" id="KW-0472">Membrane</keyword>
<accession>A0A913ZJN4</accession>
<comment type="subcellular location">
    <subcellularLocation>
        <location evidence="1">Membrane</location>
        <topology evidence="1">Single-pass type II membrane protein</topology>
    </subcellularLocation>
</comment>
<dbReference type="OrthoDB" id="5912413at2759"/>
<evidence type="ECO:0008006" key="10">
    <source>
        <dbReference type="Google" id="ProtNLM"/>
    </source>
</evidence>
<dbReference type="GO" id="GO:1990573">
    <property type="term" value="P:potassium ion import across plasma membrane"/>
    <property type="evidence" value="ECO:0007669"/>
    <property type="project" value="TreeGrafter"/>
</dbReference>
<dbReference type="GeneID" id="119724331"/>
<dbReference type="InterPro" id="IPR000402">
    <property type="entry name" value="Na/K_ATPase_sub_beta"/>
</dbReference>
<dbReference type="AlphaFoldDB" id="A0A913ZJN4"/>
<dbReference type="GO" id="GO:0030007">
    <property type="term" value="P:intracellular potassium ion homeostasis"/>
    <property type="evidence" value="ECO:0007669"/>
    <property type="project" value="TreeGrafter"/>
</dbReference>
<dbReference type="InterPro" id="IPR038702">
    <property type="entry name" value="Na/K_ATPase_sub_beta_sf"/>
</dbReference>
<proteinExistence type="inferred from homology"/>
<sequence length="303" mass="34644">MGEEHKPTFMENVATNWAAFRLFLWNSEKKEFLGRNGKSWGQIGVFYFILYIFLAAFWALMFFIFMATVSPDHPTFDSYVNVPGLSIRPKFDNHVVEFNPEVKSSYADHVAGLKSIWDGLSPSDQTGEEYVDCSNNTTAPEGKFCRFNREVFGPCRPPNFGWDEGSPCLLLSLNRVAGWVPEDYEEGAVPEEVKDVYVPGNVALYCMNYKNKHMYSNNTIYPSAGIPSKYYPFVGTTNQEKRAKYIQPYAAVQFDFNIEDEQIKVLCKTYVANIKPLGGLYDTDYESEVVYEFILSTKSKDEL</sequence>
<dbReference type="GO" id="GO:0036376">
    <property type="term" value="P:sodium ion export across plasma membrane"/>
    <property type="evidence" value="ECO:0007669"/>
    <property type="project" value="TreeGrafter"/>
</dbReference>
<dbReference type="RefSeq" id="XP_038051256.1">
    <property type="nucleotide sequence ID" value="XM_038195328.1"/>
</dbReference>
<dbReference type="GO" id="GO:0001671">
    <property type="term" value="F:ATPase activator activity"/>
    <property type="evidence" value="ECO:0007669"/>
    <property type="project" value="TreeGrafter"/>
</dbReference>
<evidence type="ECO:0000256" key="2">
    <source>
        <dbReference type="ARBA" id="ARBA00005876"/>
    </source>
</evidence>